<keyword evidence="3" id="KW-1185">Reference proteome</keyword>
<dbReference type="Gene3D" id="1.10.10.10">
    <property type="entry name" value="Winged helix-like DNA-binding domain superfamily/Winged helix DNA-binding domain"/>
    <property type="match status" value="1"/>
</dbReference>
<evidence type="ECO:0000313" key="2">
    <source>
        <dbReference type="EMBL" id="AFD05610.1"/>
    </source>
</evidence>
<dbReference type="InterPro" id="IPR000086">
    <property type="entry name" value="NUDIX_hydrolase_dom"/>
</dbReference>
<reference evidence="2" key="1">
    <citation type="submission" date="2012-02" db="EMBL/GenBank/DDBJ databases">
        <title>The complete genome of Solitalea canadensis DSM 3403.</title>
        <authorList>
            <consortium name="US DOE Joint Genome Institute (JGI-PGF)"/>
            <person name="Lucas S."/>
            <person name="Copeland A."/>
            <person name="Lapidus A."/>
            <person name="Glavina del Rio T."/>
            <person name="Dalin E."/>
            <person name="Tice H."/>
            <person name="Bruce D."/>
            <person name="Goodwin L."/>
            <person name="Pitluck S."/>
            <person name="Peters L."/>
            <person name="Ovchinnikova G."/>
            <person name="Lu M."/>
            <person name="Kyrpides N."/>
            <person name="Mavromatis K."/>
            <person name="Ivanova N."/>
            <person name="Brettin T."/>
            <person name="Detter J.C."/>
            <person name="Han C."/>
            <person name="Larimer F."/>
            <person name="Land M."/>
            <person name="Hauser L."/>
            <person name="Markowitz V."/>
            <person name="Cheng J.-F."/>
            <person name="Hugenholtz P."/>
            <person name="Woyke T."/>
            <person name="Wu D."/>
            <person name="Spring S."/>
            <person name="Schroeder M."/>
            <person name="Kopitz M."/>
            <person name="Brambilla E."/>
            <person name="Klenk H.-P."/>
            <person name="Eisen J.A."/>
        </authorList>
    </citation>
    <scope>NUCLEOTIDE SEQUENCE</scope>
    <source>
        <strain evidence="2">DSM 3403</strain>
    </source>
</reference>
<organism evidence="2 3">
    <name type="scientific">Solitalea canadensis (strain ATCC 29591 / DSM 3403 / JCM 21819 / LMG 8368 / NBRC 15130 / NCIMB 12057 / USAM 9D)</name>
    <name type="common">Flexibacter canadensis</name>
    <dbReference type="NCBI Taxonomy" id="929556"/>
    <lineage>
        <taxon>Bacteria</taxon>
        <taxon>Pseudomonadati</taxon>
        <taxon>Bacteroidota</taxon>
        <taxon>Sphingobacteriia</taxon>
        <taxon>Sphingobacteriales</taxon>
        <taxon>Sphingobacteriaceae</taxon>
        <taxon>Solitalea</taxon>
    </lineage>
</organism>
<dbReference type="PANTHER" id="PTHR43736:SF4">
    <property type="entry name" value="SLR1690 PROTEIN"/>
    <property type="match status" value="1"/>
</dbReference>
<protein>
    <submittedName>
        <fullName evidence="2">ADP-ribose pyrophosphatase</fullName>
    </submittedName>
</protein>
<dbReference type="OrthoDB" id="9786141at2"/>
<dbReference type="Pfam" id="PF21906">
    <property type="entry name" value="WHD_NrtR"/>
    <property type="match status" value="1"/>
</dbReference>
<dbReference type="PANTHER" id="PTHR43736">
    <property type="entry name" value="ADP-RIBOSE PYROPHOSPHATASE"/>
    <property type="match status" value="1"/>
</dbReference>
<dbReference type="HOGENOM" id="CLU_037162_3_1_10"/>
<proteinExistence type="predicted"/>
<dbReference type="eggNOG" id="COG1051">
    <property type="taxonomic scope" value="Bacteria"/>
</dbReference>
<sequence>METKDLPKLHSDFSVDCVVFGFDKGELRILLIERAEEPFKDYVALPGNLVYDNENIDQAATRVLTELTGLNDVYMEQLYAFGDVDRHPQGRVITIAYFALIKVKKHTLSPLSAYARKAQWYTINELPPLAFDHALILEKAYKRLQSGIRYQPIGFELLPEKFTLSQLQQLYEVILEKPIDKRNFRKKILSFGLLVELDEKQKNVSHRAAKLYKFNKTRYNNLRKMGFSFEL</sequence>
<dbReference type="Pfam" id="PF00293">
    <property type="entry name" value="NUDIX"/>
    <property type="match status" value="1"/>
</dbReference>
<evidence type="ECO:0000313" key="3">
    <source>
        <dbReference type="Proteomes" id="UP000007590"/>
    </source>
</evidence>
<dbReference type="CDD" id="cd18873">
    <property type="entry name" value="NUDIX_NadM_like"/>
    <property type="match status" value="1"/>
</dbReference>
<name>H8KT39_SOLCM</name>
<dbReference type="RefSeq" id="WP_014678838.1">
    <property type="nucleotide sequence ID" value="NC_017770.1"/>
</dbReference>
<dbReference type="eggNOG" id="COG4111">
    <property type="taxonomic scope" value="Bacteria"/>
</dbReference>
<dbReference type="Gene3D" id="3.90.79.10">
    <property type="entry name" value="Nucleoside Triphosphate Pyrophosphohydrolase"/>
    <property type="match status" value="1"/>
</dbReference>
<dbReference type="InterPro" id="IPR054105">
    <property type="entry name" value="WHD_NrtR"/>
</dbReference>
<dbReference type="STRING" id="929556.Solca_0478"/>
<dbReference type="Proteomes" id="UP000007590">
    <property type="component" value="Chromosome"/>
</dbReference>
<accession>H8KT39</accession>
<dbReference type="InterPro" id="IPR015797">
    <property type="entry name" value="NUDIX_hydrolase-like_dom_sf"/>
</dbReference>
<dbReference type="InterPro" id="IPR036390">
    <property type="entry name" value="WH_DNA-bd_sf"/>
</dbReference>
<dbReference type="AlphaFoldDB" id="H8KT39"/>
<dbReference type="SUPFAM" id="SSF55811">
    <property type="entry name" value="Nudix"/>
    <property type="match status" value="1"/>
</dbReference>
<dbReference type="SUPFAM" id="SSF46785">
    <property type="entry name" value="Winged helix' DNA-binding domain"/>
    <property type="match status" value="1"/>
</dbReference>
<evidence type="ECO:0000259" key="1">
    <source>
        <dbReference type="PROSITE" id="PS51462"/>
    </source>
</evidence>
<dbReference type="KEGG" id="scn:Solca_0478"/>
<dbReference type="InterPro" id="IPR036388">
    <property type="entry name" value="WH-like_DNA-bd_sf"/>
</dbReference>
<dbReference type="PROSITE" id="PS51462">
    <property type="entry name" value="NUDIX"/>
    <property type="match status" value="1"/>
</dbReference>
<dbReference type="EMBL" id="CP003349">
    <property type="protein sequence ID" value="AFD05610.1"/>
    <property type="molecule type" value="Genomic_DNA"/>
</dbReference>
<feature type="domain" description="Nudix hydrolase" evidence="1">
    <location>
        <begin position="8"/>
        <end position="144"/>
    </location>
</feature>
<gene>
    <name evidence="2" type="ordered locus">Solca_0478</name>
</gene>